<dbReference type="Pfam" id="PF10571">
    <property type="entry name" value="UPF0547"/>
    <property type="match status" value="1"/>
</dbReference>
<dbReference type="InterPro" id="IPR038587">
    <property type="entry name" value="Ribosomal_eL40_sf"/>
</dbReference>
<feature type="region of interest" description="Disordered" evidence="1">
    <location>
        <begin position="64"/>
        <end position="86"/>
    </location>
</feature>
<dbReference type="Gene3D" id="4.10.1060.50">
    <property type="match status" value="1"/>
</dbReference>
<name>A0A844EL71_9LACO</name>
<evidence type="ECO:0000256" key="1">
    <source>
        <dbReference type="SAM" id="MobiDB-lite"/>
    </source>
</evidence>
<comment type="caution">
    <text evidence="4">The sequence shown here is derived from an EMBL/GenBank/DDBJ whole genome shotgun (WGS) entry which is preliminary data.</text>
</comment>
<feature type="compositionally biased region" description="Low complexity" evidence="1">
    <location>
        <begin position="76"/>
        <end position="86"/>
    </location>
</feature>
<accession>A0A844EL71</accession>
<evidence type="ECO:0000259" key="3">
    <source>
        <dbReference type="Pfam" id="PF10571"/>
    </source>
</evidence>
<evidence type="ECO:0000256" key="2">
    <source>
        <dbReference type="SAM" id="Phobius"/>
    </source>
</evidence>
<keyword evidence="2" id="KW-0472">Membrane</keyword>
<feature type="domain" description="UPF0547" evidence="3">
    <location>
        <begin position="96"/>
        <end position="121"/>
    </location>
</feature>
<sequence>MIARIKMKLCNYKQFSGWYIMNGWVKFGIVWLIFMMMPYYGFITKTFIGMVIFLILDVLFPDKSKNSEQSSNQIMPPSSTSKPKSVSVIENGQEKKVCPECNAKVSPDANWCPQCGHQFKK</sequence>
<dbReference type="GO" id="GO:0006412">
    <property type="term" value="P:translation"/>
    <property type="evidence" value="ECO:0007669"/>
    <property type="project" value="InterPro"/>
</dbReference>
<keyword evidence="2" id="KW-1133">Transmembrane helix</keyword>
<dbReference type="SUPFAM" id="SSF57829">
    <property type="entry name" value="Zn-binding ribosomal proteins"/>
    <property type="match status" value="1"/>
</dbReference>
<keyword evidence="2" id="KW-0812">Transmembrane</keyword>
<reference evidence="4 5" key="1">
    <citation type="submission" date="2019-11" db="EMBL/GenBank/DDBJ databases">
        <title>Draft Genome Sequence of Plant Growth-Promoting Rhizosphere-Associated Bacteria.</title>
        <authorList>
            <person name="Vasilyev I.Y."/>
            <person name="Radchenko V."/>
            <person name="Ilnitskaya E.V."/>
        </authorList>
    </citation>
    <scope>NUCLEOTIDE SEQUENCE [LARGE SCALE GENOMIC DNA]</scope>
    <source>
        <strain evidence="4 5">VRA_07sq_f</strain>
    </source>
</reference>
<dbReference type="Proteomes" id="UP000491237">
    <property type="component" value="Unassembled WGS sequence"/>
</dbReference>
<evidence type="ECO:0000313" key="5">
    <source>
        <dbReference type="Proteomes" id="UP000491237"/>
    </source>
</evidence>
<dbReference type="EMBL" id="WKKY01000047">
    <property type="protein sequence ID" value="MSE20333.1"/>
    <property type="molecule type" value="Genomic_DNA"/>
</dbReference>
<dbReference type="InterPro" id="IPR018886">
    <property type="entry name" value="UPF0547"/>
</dbReference>
<feature type="transmembrane region" description="Helical" evidence="2">
    <location>
        <begin position="16"/>
        <end position="34"/>
    </location>
</feature>
<dbReference type="AlphaFoldDB" id="A0A844EL71"/>
<protein>
    <recommendedName>
        <fullName evidence="3">UPF0547 domain-containing protein</fullName>
    </recommendedName>
</protein>
<gene>
    <name evidence="4" type="ORF">GKC44_03500</name>
</gene>
<proteinExistence type="predicted"/>
<organism evidence="4 5">
    <name type="scientific">Lentilactobacillus parabuchneri</name>
    <dbReference type="NCBI Taxonomy" id="152331"/>
    <lineage>
        <taxon>Bacteria</taxon>
        <taxon>Bacillati</taxon>
        <taxon>Bacillota</taxon>
        <taxon>Bacilli</taxon>
        <taxon>Lactobacillales</taxon>
        <taxon>Lactobacillaceae</taxon>
        <taxon>Lentilactobacillus</taxon>
    </lineage>
</organism>
<evidence type="ECO:0000313" key="4">
    <source>
        <dbReference type="EMBL" id="MSE20333.1"/>
    </source>
</evidence>
<dbReference type="InterPro" id="IPR011332">
    <property type="entry name" value="Ribosomal_zn-bd"/>
</dbReference>